<feature type="transmembrane region" description="Helical" evidence="6">
    <location>
        <begin position="163"/>
        <end position="186"/>
    </location>
</feature>
<accession>A0A9N8DVV1</accession>
<feature type="transmembrane region" description="Helical" evidence="6">
    <location>
        <begin position="117"/>
        <end position="137"/>
    </location>
</feature>
<dbReference type="OrthoDB" id="48325at2759"/>
<evidence type="ECO:0000313" key="8">
    <source>
        <dbReference type="EMBL" id="CAB9507781.1"/>
    </source>
</evidence>
<evidence type="ECO:0000256" key="4">
    <source>
        <dbReference type="ARBA" id="ARBA00023136"/>
    </source>
</evidence>
<feature type="transmembrane region" description="Helical" evidence="6">
    <location>
        <begin position="37"/>
        <end position="56"/>
    </location>
</feature>
<feature type="region of interest" description="Disordered" evidence="5">
    <location>
        <begin position="283"/>
        <end position="304"/>
    </location>
</feature>
<gene>
    <name evidence="8" type="ORF">SEMRO_320_G116500.1</name>
</gene>
<feature type="transmembrane region" description="Helical" evidence="6">
    <location>
        <begin position="206"/>
        <end position="228"/>
    </location>
</feature>
<feature type="transmembrane region" description="Helical" evidence="6">
    <location>
        <begin position="6"/>
        <end position="25"/>
    </location>
</feature>
<name>A0A9N8DVV1_9STRA</name>
<feature type="compositionally biased region" description="Polar residues" evidence="5">
    <location>
        <begin position="351"/>
        <end position="372"/>
    </location>
</feature>
<dbReference type="SUPFAM" id="SSF81321">
    <property type="entry name" value="Family A G protein-coupled receptor-like"/>
    <property type="match status" value="1"/>
</dbReference>
<evidence type="ECO:0000256" key="5">
    <source>
        <dbReference type="SAM" id="MobiDB-lite"/>
    </source>
</evidence>
<proteinExistence type="predicted"/>
<feature type="region of interest" description="Disordered" evidence="5">
    <location>
        <begin position="343"/>
        <end position="394"/>
    </location>
</feature>
<dbReference type="InterPro" id="IPR017452">
    <property type="entry name" value="GPCR_Rhodpsn_7TM"/>
</dbReference>
<comment type="caution">
    <text evidence="8">The sequence shown here is derived from an EMBL/GenBank/DDBJ whole genome shotgun (WGS) entry which is preliminary data.</text>
</comment>
<feature type="transmembrane region" description="Helical" evidence="6">
    <location>
        <begin position="234"/>
        <end position="256"/>
    </location>
</feature>
<reference evidence="8" key="1">
    <citation type="submission" date="2020-06" db="EMBL/GenBank/DDBJ databases">
        <authorList>
            <consortium name="Plant Systems Biology data submission"/>
        </authorList>
    </citation>
    <scope>NUCLEOTIDE SEQUENCE</scope>
    <source>
        <strain evidence="8">D6</strain>
    </source>
</reference>
<evidence type="ECO:0000313" key="9">
    <source>
        <dbReference type="Proteomes" id="UP001153069"/>
    </source>
</evidence>
<dbReference type="EMBL" id="CAICTM010000319">
    <property type="protein sequence ID" value="CAB9507781.1"/>
    <property type="molecule type" value="Genomic_DNA"/>
</dbReference>
<dbReference type="AlphaFoldDB" id="A0A9N8DVV1"/>
<dbReference type="CDD" id="cd00637">
    <property type="entry name" value="7tm_classA_rhodopsin-like"/>
    <property type="match status" value="1"/>
</dbReference>
<feature type="transmembrane region" description="Helical" evidence="6">
    <location>
        <begin position="76"/>
        <end position="96"/>
    </location>
</feature>
<dbReference type="GO" id="GO:0016020">
    <property type="term" value="C:membrane"/>
    <property type="evidence" value="ECO:0007669"/>
    <property type="project" value="UniProtKB-SubCell"/>
</dbReference>
<keyword evidence="9" id="KW-1185">Reference proteome</keyword>
<comment type="subcellular location">
    <subcellularLocation>
        <location evidence="1">Membrane</location>
    </subcellularLocation>
</comment>
<evidence type="ECO:0000256" key="1">
    <source>
        <dbReference type="ARBA" id="ARBA00004370"/>
    </source>
</evidence>
<dbReference type="Proteomes" id="UP001153069">
    <property type="component" value="Unassembled WGS sequence"/>
</dbReference>
<dbReference type="PROSITE" id="PS50262">
    <property type="entry name" value="G_PROTEIN_RECEP_F1_2"/>
    <property type="match status" value="1"/>
</dbReference>
<dbReference type="Gene3D" id="1.20.1070.10">
    <property type="entry name" value="Rhodopsin 7-helix transmembrane proteins"/>
    <property type="match status" value="1"/>
</dbReference>
<evidence type="ECO:0000259" key="7">
    <source>
        <dbReference type="PROSITE" id="PS50262"/>
    </source>
</evidence>
<feature type="compositionally biased region" description="Low complexity" evidence="5">
    <location>
        <begin position="284"/>
        <end position="297"/>
    </location>
</feature>
<organism evidence="8 9">
    <name type="scientific">Seminavis robusta</name>
    <dbReference type="NCBI Taxonomy" id="568900"/>
    <lineage>
        <taxon>Eukaryota</taxon>
        <taxon>Sar</taxon>
        <taxon>Stramenopiles</taxon>
        <taxon>Ochrophyta</taxon>
        <taxon>Bacillariophyta</taxon>
        <taxon>Bacillariophyceae</taxon>
        <taxon>Bacillariophycidae</taxon>
        <taxon>Naviculales</taxon>
        <taxon>Naviculaceae</taxon>
        <taxon>Seminavis</taxon>
    </lineage>
</organism>
<keyword evidence="2 6" id="KW-0812">Transmembrane</keyword>
<evidence type="ECO:0000256" key="6">
    <source>
        <dbReference type="SAM" id="Phobius"/>
    </source>
</evidence>
<evidence type="ECO:0000256" key="3">
    <source>
        <dbReference type="ARBA" id="ARBA00022989"/>
    </source>
</evidence>
<feature type="domain" description="G-protein coupled receptors family 1 profile" evidence="7">
    <location>
        <begin position="15"/>
        <end position="220"/>
    </location>
</feature>
<sequence>MWLGWSIGFSVLSTVNLVVFLAILLHKKTRRNAFNQYLMALMIPDIIMTNFCAWQCTALSHYQGYRYTSMCLFQSFYIIWSVGANLWVNAVIALEVHNLLVASQRRQRYYPPARKRIVWLSLACYIWAAFLASWALYGIEWFPTDSLRGLVCLPLEANITSTIVWWTIFFIPIGVIPLTYVSYVAFCVFRRNLLPPRGKKREIAVFFFRIYISFCLLWFPAVFGLFAAGSESLWGVYFFGSLSHASGFVSAMVSLLKRDIWIATCDLVKCRICQANREFDFEQNRSSNNQRPPSSSRASTNSFNNTLKRTPSFWGRSWFAHGNEQLSQRVSTTGEDVQPFRASTPEAQVLATPTNPETVLGNQNVEAPSSDNGDNDTEHNNDVETENDCRLSPGISRMDQTEQHRPMAALNLVSSVALQEDEVDSDDDEEFANNR</sequence>
<keyword evidence="3 6" id="KW-1133">Transmembrane helix</keyword>
<evidence type="ECO:0000256" key="2">
    <source>
        <dbReference type="ARBA" id="ARBA00022692"/>
    </source>
</evidence>
<protein>
    <recommendedName>
        <fullName evidence="7">G-protein coupled receptors family 1 profile domain-containing protein</fullName>
    </recommendedName>
</protein>
<keyword evidence="4 6" id="KW-0472">Membrane</keyword>